<evidence type="ECO:0000313" key="3">
    <source>
        <dbReference type="Proteomes" id="UP000310532"/>
    </source>
</evidence>
<keyword evidence="3" id="KW-1185">Reference proteome</keyword>
<feature type="region of interest" description="Disordered" evidence="1">
    <location>
        <begin position="19"/>
        <end position="75"/>
    </location>
</feature>
<gene>
    <name evidence="2" type="ORF">E5355_15495</name>
</gene>
<name>A0A4S2ALQ1_9BACE</name>
<evidence type="ECO:0000313" key="2">
    <source>
        <dbReference type="EMBL" id="TGY01304.1"/>
    </source>
</evidence>
<protein>
    <submittedName>
        <fullName evidence="2">Uncharacterized protein</fullName>
    </submittedName>
</protein>
<comment type="caution">
    <text evidence="2">The sequence shown here is derived from an EMBL/GenBank/DDBJ whole genome shotgun (WGS) entry which is preliminary data.</text>
</comment>
<reference evidence="2 3" key="1">
    <citation type="submission" date="2019-04" db="EMBL/GenBank/DDBJ databases">
        <title>Microbes associate with the intestines of laboratory mice.</title>
        <authorList>
            <person name="Navarre W."/>
            <person name="Wong E."/>
            <person name="Huang K."/>
            <person name="Tropini C."/>
            <person name="Ng K."/>
            <person name="Yu B."/>
        </authorList>
    </citation>
    <scope>NUCLEOTIDE SEQUENCE [LARGE SCALE GENOMIC DNA]</scope>
    <source>
        <strain evidence="2 3">NM69_E16B</strain>
    </source>
</reference>
<dbReference type="RefSeq" id="WP_136011055.1">
    <property type="nucleotide sequence ID" value="NZ_SRYZ01000047.1"/>
</dbReference>
<organism evidence="2 3">
    <name type="scientific">Bacteroides muris</name>
    <name type="common">ex Afrizal et al. 2022</name>
    <dbReference type="NCBI Taxonomy" id="2516960"/>
    <lineage>
        <taxon>Bacteria</taxon>
        <taxon>Pseudomonadati</taxon>
        <taxon>Bacteroidota</taxon>
        <taxon>Bacteroidia</taxon>
        <taxon>Bacteroidales</taxon>
        <taxon>Bacteroidaceae</taxon>
        <taxon>Bacteroides</taxon>
    </lineage>
</organism>
<accession>A0A4S2ALQ1</accession>
<proteinExistence type="predicted"/>
<evidence type="ECO:0000256" key="1">
    <source>
        <dbReference type="SAM" id="MobiDB-lite"/>
    </source>
</evidence>
<feature type="compositionally biased region" description="Polar residues" evidence="1">
    <location>
        <begin position="51"/>
        <end position="65"/>
    </location>
</feature>
<dbReference type="Proteomes" id="UP000310532">
    <property type="component" value="Unassembled WGS sequence"/>
</dbReference>
<dbReference type="EMBL" id="SRYZ01000047">
    <property type="protein sequence ID" value="TGY01304.1"/>
    <property type="molecule type" value="Genomic_DNA"/>
</dbReference>
<sequence length="95" mass="10507">MKALKSQLAALDRKITADLAPTHEVPGDRMGANHETIANNTNGEETKPTAPHQQSANITPPQSTEQQEDKPSLVAESRYPYRFSTMHLTYHHLGS</sequence>
<dbReference type="AlphaFoldDB" id="A0A4S2ALQ1"/>